<keyword evidence="1" id="KW-0472">Membrane</keyword>
<dbReference type="Proteomes" id="UP000244867">
    <property type="component" value="Unassembled WGS sequence"/>
</dbReference>
<dbReference type="PANTHER" id="PTHR34351">
    <property type="entry name" value="SLR1927 PROTEIN-RELATED"/>
    <property type="match status" value="1"/>
</dbReference>
<dbReference type="EMBL" id="PYXZ01000004">
    <property type="protein sequence ID" value="PUA80945.1"/>
    <property type="molecule type" value="Genomic_DNA"/>
</dbReference>
<keyword evidence="1" id="KW-0812">Transmembrane</keyword>
<organism evidence="3 4">
    <name type="scientific">Nocardioides currus</name>
    <dbReference type="NCBI Taxonomy" id="2133958"/>
    <lineage>
        <taxon>Bacteria</taxon>
        <taxon>Bacillati</taxon>
        <taxon>Actinomycetota</taxon>
        <taxon>Actinomycetes</taxon>
        <taxon>Propionibacteriales</taxon>
        <taxon>Nocardioidaceae</taxon>
        <taxon>Nocardioides</taxon>
    </lineage>
</organism>
<reference evidence="3 4" key="1">
    <citation type="submission" date="2018-03" db="EMBL/GenBank/DDBJ databases">
        <authorList>
            <person name="Keele B.F."/>
        </authorList>
    </citation>
    <scope>NUCLEOTIDE SEQUENCE [LARGE SCALE GENOMIC DNA]</scope>
    <source>
        <strain evidence="3 4">IB-3</strain>
    </source>
</reference>
<dbReference type="InterPro" id="IPR002881">
    <property type="entry name" value="DUF58"/>
</dbReference>
<dbReference type="PANTHER" id="PTHR34351:SF1">
    <property type="entry name" value="SLR1927 PROTEIN"/>
    <property type="match status" value="1"/>
</dbReference>
<accession>A0A2R7YX41</accession>
<dbReference type="RefSeq" id="WP_108344513.1">
    <property type="nucleotide sequence ID" value="NZ_PYXZ01000004.1"/>
</dbReference>
<protein>
    <submittedName>
        <fullName evidence="3">DUF58 domain-containing protein</fullName>
    </submittedName>
</protein>
<keyword evidence="1" id="KW-1133">Transmembrane helix</keyword>
<evidence type="ECO:0000256" key="1">
    <source>
        <dbReference type="SAM" id="Phobius"/>
    </source>
</evidence>
<evidence type="ECO:0000313" key="4">
    <source>
        <dbReference type="Proteomes" id="UP000244867"/>
    </source>
</evidence>
<feature type="domain" description="DUF58" evidence="2">
    <location>
        <begin position="195"/>
        <end position="287"/>
    </location>
</feature>
<dbReference type="Pfam" id="PF01882">
    <property type="entry name" value="DUF58"/>
    <property type="match status" value="1"/>
</dbReference>
<keyword evidence="4" id="KW-1185">Reference proteome</keyword>
<dbReference type="AlphaFoldDB" id="A0A2R7YX41"/>
<dbReference type="OrthoDB" id="9812729at2"/>
<sequence length="385" mass="41489">MILWQALTVRGRWVGALALVLGVAGTSWSYPLVGALGLVLGALVVVELIAVLTSRDLAVHRTVSPLVVVRQGPCEGHLTLSGRRRQGLMRADVAEQVDGELVPIDLPARRTGDATVSYPIPTRRRGVLDVGPVHVRRSSLAGMAARASEVGEVVEVRVLPRIVPLTSMAMGHRRALTGGDDSAELGGTDLVGLHEYTMGDDLRRLHWATSARTGTLMVREDADPAEPHVCVVLDDRAASYADRADDFEDAVEVAAALCRVSVERGHPVRFRSLSGRDEIVVPGSASRLPRREARDIDWLLTEIDTVDDDRIGHLGRRDLDVLVAVTGHAGDVRDLSRHLEGAEDTVVCVVDPQPTVAAGREAGLLVLRGRTSLDLARLWDTAVAR</sequence>
<proteinExistence type="predicted"/>
<feature type="transmembrane region" description="Helical" evidence="1">
    <location>
        <begin position="12"/>
        <end position="30"/>
    </location>
</feature>
<name>A0A2R7YX41_9ACTN</name>
<gene>
    <name evidence="3" type="ORF">C7S10_11140</name>
</gene>
<comment type="caution">
    <text evidence="3">The sequence shown here is derived from an EMBL/GenBank/DDBJ whole genome shotgun (WGS) entry which is preliminary data.</text>
</comment>
<evidence type="ECO:0000259" key="2">
    <source>
        <dbReference type="Pfam" id="PF01882"/>
    </source>
</evidence>
<evidence type="ECO:0000313" key="3">
    <source>
        <dbReference type="EMBL" id="PUA80945.1"/>
    </source>
</evidence>